<feature type="region of interest" description="Disordered" evidence="4">
    <location>
        <begin position="263"/>
        <end position="282"/>
    </location>
</feature>
<name>A0A1H9PHH5_9ACTN</name>
<dbReference type="AlphaFoldDB" id="A0A1H9PHH5"/>
<evidence type="ECO:0000313" key="6">
    <source>
        <dbReference type="EMBL" id="SER47309.1"/>
    </source>
</evidence>
<reference evidence="6 7" key="1">
    <citation type="submission" date="2016-10" db="EMBL/GenBank/DDBJ databases">
        <authorList>
            <person name="de Groot N.N."/>
        </authorList>
    </citation>
    <scope>NUCLEOTIDE SEQUENCE [LARGE SCALE GENOMIC DNA]</scope>
    <source>
        <strain evidence="6 7">DSM 16859</strain>
    </source>
</reference>
<proteinExistence type="predicted"/>
<dbReference type="InterPro" id="IPR050153">
    <property type="entry name" value="Metal_Ion_Import_ABC"/>
</dbReference>
<keyword evidence="2" id="KW-0547">Nucleotide-binding</keyword>
<evidence type="ECO:0000313" key="7">
    <source>
        <dbReference type="Proteomes" id="UP000198815"/>
    </source>
</evidence>
<dbReference type="OrthoDB" id="5296765at2"/>
<dbReference type="PANTHER" id="PTHR42734">
    <property type="entry name" value="METAL TRANSPORT SYSTEM ATP-BINDING PROTEIN TM_0124-RELATED"/>
    <property type="match status" value="1"/>
</dbReference>
<evidence type="ECO:0000256" key="3">
    <source>
        <dbReference type="ARBA" id="ARBA00022840"/>
    </source>
</evidence>
<dbReference type="Pfam" id="PF00005">
    <property type="entry name" value="ABC_tran"/>
    <property type="match status" value="1"/>
</dbReference>
<dbReference type="InterPro" id="IPR003439">
    <property type="entry name" value="ABC_transporter-like_ATP-bd"/>
</dbReference>
<evidence type="ECO:0000256" key="4">
    <source>
        <dbReference type="SAM" id="MobiDB-lite"/>
    </source>
</evidence>
<feature type="domain" description="ABC transporter" evidence="5">
    <location>
        <begin position="3"/>
        <end position="238"/>
    </location>
</feature>
<dbReference type="InterPro" id="IPR027417">
    <property type="entry name" value="P-loop_NTPase"/>
</dbReference>
<dbReference type="CDD" id="cd03214">
    <property type="entry name" value="ABC_Iron-Siderophores_B12_Hemin"/>
    <property type="match status" value="1"/>
</dbReference>
<dbReference type="PANTHER" id="PTHR42734:SF19">
    <property type="entry name" value="IRON COMPOUNDS ABC TRANSPORTER, ATP-BINDING PROTEIN"/>
    <property type="match status" value="1"/>
</dbReference>
<keyword evidence="1" id="KW-0813">Transport</keyword>
<sequence>MRLTVDDLSCGYGEHRVVDELSLTVDSGEVMCLLGPNGVGKTTLFKTILGFLAPQGGRVLIDGRDARTLGRREQARLIAYVPQAHTPPFPFSVRDVVTMGRTARLGLFSSPGPADKALALESLERLGIDSLAERPYTEISGGERQMVLIARALTQQAQLLIMDEPTSSLDFGNQVRVLRQVRRLAGEGLCIVMTTHEPDHALWCDARVTLLEPHGPAQVGSAAEIITEAAMNRAYGVAVRIGSIAGPGGPPVEACVPLLTHSSVPDRSASNQLSARASQQRS</sequence>
<keyword evidence="7" id="KW-1185">Reference proteome</keyword>
<evidence type="ECO:0000256" key="1">
    <source>
        <dbReference type="ARBA" id="ARBA00022448"/>
    </source>
</evidence>
<dbReference type="SUPFAM" id="SSF52540">
    <property type="entry name" value="P-loop containing nucleoside triphosphate hydrolases"/>
    <property type="match status" value="1"/>
</dbReference>
<protein>
    <submittedName>
        <fullName evidence="6">Iron complex transport system ATP-binding protein</fullName>
    </submittedName>
</protein>
<dbReference type="PROSITE" id="PS00211">
    <property type="entry name" value="ABC_TRANSPORTER_1"/>
    <property type="match status" value="1"/>
</dbReference>
<dbReference type="FunFam" id="3.40.50.300:FF:000134">
    <property type="entry name" value="Iron-enterobactin ABC transporter ATP-binding protein"/>
    <property type="match status" value="1"/>
</dbReference>
<dbReference type="STRING" id="64702.SAMN05443377_10126"/>
<dbReference type="RefSeq" id="WP_091966439.1">
    <property type="nucleotide sequence ID" value="NZ_FOGZ01000001.1"/>
</dbReference>
<dbReference type="InterPro" id="IPR017871">
    <property type="entry name" value="ABC_transporter-like_CS"/>
</dbReference>
<dbReference type="SMART" id="SM00382">
    <property type="entry name" value="AAA"/>
    <property type="match status" value="1"/>
</dbReference>
<evidence type="ECO:0000256" key="2">
    <source>
        <dbReference type="ARBA" id="ARBA00022741"/>
    </source>
</evidence>
<organism evidence="6 7">
    <name type="scientific">Propionibacterium cyclohexanicum</name>
    <dbReference type="NCBI Taxonomy" id="64702"/>
    <lineage>
        <taxon>Bacteria</taxon>
        <taxon>Bacillati</taxon>
        <taxon>Actinomycetota</taxon>
        <taxon>Actinomycetes</taxon>
        <taxon>Propionibacteriales</taxon>
        <taxon>Propionibacteriaceae</taxon>
        <taxon>Propionibacterium</taxon>
    </lineage>
</organism>
<accession>A0A1H9PHH5</accession>
<dbReference type="Gene3D" id="3.40.50.300">
    <property type="entry name" value="P-loop containing nucleotide triphosphate hydrolases"/>
    <property type="match status" value="1"/>
</dbReference>
<dbReference type="PROSITE" id="PS50893">
    <property type="entry name" value="ABC_TRANSPORTER_2"/>
    <property type="match status" value="1"/>
</dbReference>
<dbReference type="GO" id="GO:0016887">
    <property type="term" value="F:ATP hydrolysis activity"/>
    <property type="evidence" value="ECO:0007669"/>
    <property type="project" value="InterPro"/>
</dbReference>
<gene>
    <name evidence="6" type="ORF">SAMN05443377_10126</name>
</gene>
<keyword evidence="3 6" id="KW-0067">ATP-binding</keyword>
<dbReference type="GO" id="GO:0005524">
    <property type="term" value="F:ATP binding"/>
    <property type="evidence" value="ECO:0007669"/>
    <property type="project" value="UniProtKB-KW"/>
</dbReference>
<dbReference type="Proteomes" id="UP000198815">
    <property type="component" value="Unassembled WGS sequence"/>
</dbReference>
<dbReference type="EMBL" id="FOGZ01000001">
    <property type="protein sequence ID" value="SER47309.1"/>
    <property type="molecule type" value="Genomic_DNA"/>
</dbReference>
<evidence type="ECO:0000259" key="5">
    <source>
        <dbReference type="PROSITE" id="PS50893"/>
    </source>
</evidence>
<dbReference type="InterPro" id="IPR003593">
    <property type="entry name" value="AAA+_ATPase"/>
</dbReference>